<reference evidence="6 7" key="1">
    <citation type="submission" date="2018-04" db="EMBL/GenBank/DDBJ databases">
        <authorList>
            <person name="Vogel A."/>
        </authorList>
    </citation>
    <scope>NUCLEOTIDE SEQUENCE [LARGE SCALE GENOMIC DNA]</scope>
</reference>
<dbReference type="SUPFAM" id="SSF49764">
    <property type="entry name" value="HSP20-like chaperones"/>
    <property type="match status" value="1"/>
</dbReference>
<dbReference type="PROSITE" id="PS01031">
    <property type="entry name" value="SHSP"/>
    <property type="match status" value="1"/>
</dbReference>
<evidence type="ECO:0000256" key="1">
    <source>
        <dbReference type="ARBA" id="ARBA00023016"/>
    </source>
</evidence>
<feature type="domain" description="SHSP" evidence="5">
    <location>
        <begin position="134"/>
        <end position="258"/>
    </location>
</feature>
<dbReference type="PANTHER" id="PTHR46733:SF2">
    <property type="entry name" value="25.3 KDA HEAT SHOCK PROTEIN, CHLOROPLASTIC-LIKE"/>
    <property type="match status" value="1"/>
</dbReference>
<evidence type="ECO:0000313" key="7">
    <source>
        <dbReference type="Proteomes" id="UP000595140"/>
    </source>
</evidence>
<evidence type="ECO:0000259" key="5">
    <source>
        <dbReference type="PROSITE" id="PS01031"/>
    </source>
</evidence>
<dbReference type="OrthoDB" id="1431247at2759"/>
<proteinExistence type="inferred from homology"/>
<name>A0A484MNI2_9ASTE</name>
<dbReference type="CDD" id="cd06464">
    <property type="entry name" value="ACD_sHsps-like"/>
    <property type="match status" value="1"/>
</dbReference>
<dbReference type="Proteomes" id="UP000595140">
    <property type="component" value="Unassembled WGS sequence"/>
</dbReference>
<dbReference type="InterPro" id="IPR002068">
    <property type="entry name" value="A-crystallin/Hsp20_dom"/>
</dbReference>
<feature type="region of interest" description="Disordered" evidence="4">
    <location>
        <begin position="110"/>
        <end position="142"/>
    </location>
</feature>
<dbReference type="Gene3D" id="2.60.40.790">
    <property type="match status" value="1"/>
</dbReference>
<evidence type="ECO:0000256" key="2">
    <source>
        <dbReference type="PROSITE-ProRule" id="PRU00285"/>
    </source>
</evidence>
<organism evidence="6 7">
    <name type="scientific">Cuscuta campestris</name>
    <dbReference type="NCBI Taxonomy" id="132261"/>
    <lineage>
        <taxon>Eukaryota</taxon>
        <taxon>Viridiplantae</taxon>
        <taxon>Streptophyta</taxon>
        <taxon>Embryophyta</taxon>
        <taxon>Tracheophyta</taxon>
        <taxon>Spermatophyta</taxon>
        <taxon>Magnoliopsida</taxon>
        <taxon>eudicotyledons</taxon>
        <taxon>Gunneridae</taxon>
        <taxon>Pentapetalae</taxon>
        <taxon>asterids</taxon>
        <taxon>lamiids</taxon>
        <taxon>Solanales</taxon>
        <taxon>Convolvulaceae</taxon>
        <taxon>Cuscuteae</taxon>
        <taxon>Cuscuta</taxon>
        <taxon>Cuscuta subgen. Grammica</taxon>
        <taxon>Cuscuta sect. Cleistogrammica</taxon>
    </lineage>
</organism>
<dbReference type="InterPro" id="IPR044587">
    <property type="entry name" value="HSP21-like"/>
</dbReference>
<evidence type="ECO:0000313" key="6">
    <source>
        <dbReference type="EMBL" id="VFQ90007.1"/>
    </source>
</evidence>
<dbReference type="PANTHER" id="PTHR46733">
    <property type="entry name" value="26.5 KDA HEAT SHOCK PROTEIN, MITOCHONDRIAL"/>
    <property type="match status" value="1"/>
</dbReference>
<dbReference type="InterPro" id="IPR008978">
    <property type="entry name" value="HSP20-like_chaperone"/>
</dbReference>
<dbReference type="EMBL" id="OOIL02003924">
    <property type="protein sequence ID" value="VFQ90007.1"/>
    <property type="molecule type" value="Genomic_DNA"/>
</dbReference>
<gene>
    <name evidence="6" type="ORF">CCAM_LOCUS31783</name>
</gene>
<keyword evidence="1" id="KW-0346">Stress response</keyword>
<dbReference type="AlphaFoldDB" id="A0A484MNI2"/>
<sequence length="258" mass="28751">MSHCISRFTVPHTLLATSSHRPRTDLSSSPANFPNLVAVKNGGRRGIAAVAADGRDGLDQLQQRSIKSQPRRRSSPAVAPVGLWDRFPTAKTVQQMLETMERLMEDPMAYNGRWSSSSSSSSSSSAPQENGGGYGFGRGRTPWEIKEGEGEYKMRFDMPGMAREDVKVWVHERMLVLKAEKARKKMKTKKSGEEENEGDDEREEEEWPASGFGRYGTRIALPENVEFEKIRAEVKDGVLYVTIPKATPTAKVFDISVD</sequence>
<feature type="compositionally biased region" description="Acidic residues" evidence="4">
    <location>
        <begin position="194"/>
        <end position="207"/>
    </location>
</feature>
<comment type="similarity">
    <text evidence="2 3">Belongs to the small heat shock protein (HSP20) family.</text>
</comment>
<feature type="compositionally biased region" description="Low complexity" evidence="4">
    <location>
        <begin position="115"/>
        <end position="125"/>
    </location>
</feature>
<dbReference type="Pfam" id="PF00011">
    <property type="entry name" value="HSP20"/>
    <property type="match status" value="1"/>
</dbReference>
<evidence type="ECO:0000256" key="4">
    <source>
        <dbReference type="SAM" id="MobiDB-lite"/>
    </source>
</evidence>
<evidence type="ECO:0000256" key="3">
    <source>
        <dbReference type="RuleBase" id="RU003616"/>
    </source>
</evidence>
<dbReference type="GO" id="GO:0009408">
    <property type="term" value="P:response to heat"/>
    <property type="evidence" value="ECO:0007669"/>
    <property type="project" value="InterPro"/>
</dbReference>
<accession>A0A484MNI2</accession>
<protein>
    <recommendedName>
        <fullName evidence="5">SHSP domain-containing protein</fullName>
    </recommendedName>
</protein>
<keyword evidence="7" id="KW-1185">Reference proteome</keyword>
<feature type="region of interest" description="Disordered" evidence="4">
    <location>
        <begin position="184"/>
        <end position="212"/>
    </location>
</feature>